<comment type="caution">
    <text evidence="1">The sequence shown here is derived from an EMBL/GenBank/DDBJ whole genome shotgun (WGS) entry which is preliminary data.</text>
</comment>
<name>A0ABR3V018_9PEZI</name>
<gene>
    <name evidence="1" type="ORF">VTK73DRAFT_6501</name>
</gene>
<proteinExistence type="predicted"/>
<accession>A0ABR3V018</accession>
<keyword evidence="2" id="KW-1185">Reference proteome</keyword>
<dbReference type="EMBL" id="JAZHXJ010003667">
    <property type="protein sequence ID" value="KAL1834992.1"/>
    <property type="molecule type" value="Genomic_DNA"/>
</dbReference>
<sequence length="88" mass="9818">MDAEPREAKGEGRLKVGWFCLFIPVFIQHHRHSLFSLSLSHIIATQPPSYSVPYITTDFGGNTTVGISTKQTISELISTAHHLRVGRE</sequence>
<evidence type="ECO:0000313" key="1">
    <source>
        <dbReference type="EMBL" id="KAL1834992.1"/>
    </source>
</evidence>
<protein>
    <submittedName>
        <fullName evidence="1">Uncharacterized protein</fullName>
    </submittedName>
</protein>
<organism evidence="1 2">
    <name type="scientific">Phialemonium thermophilum</name>
    <dbReference type="NCBI Taxonomy" id="223376"/>
    <lineage>
        <taxon>Eukaryota</taxon>
        <taxon>Fungi</taxon>
        <taxon>Dikarya</taxon>
        <taxon>Ascomycota</taxon>
        <taxon>Pezizomycotina</taxon>
        <taxon>Sordariomycetes</taxon>
        <taxon>Sordariomycetidae</taxon>
        <taxon>Cephalothecales</taxon>
        <taxon>Cephalothecaceae</taxon>
        <taxon>Phialemonium</taxon>
    </lineage>
</organism>
<reference evidence="1 2" key="1">
    <citation type="journal article" date="2024" name="Commun. Biol.">
        <title>Comparative genomic analysis of thermophilic fungi reveals convergent evolutionary adaptations and gene losses.</title>
        <authorList>
            <person name="Steindorff A.S."/>
            <person name="Aguilar-Pontes M.V."/>
            <person name="Robinson A.J."/>
            <person name="Andreopoulos B."/>
            <person name="LaButti K."/>
            <person name="Kuo A."/>
            <person name="Mondo S."/>
            <person name="Riley R."/>
            <person name="Otillar R."/>
            <person name="Haridas S."/>
            <person name="Lipzen A."/>
            <person name="Grimwood J."/>
            <person name="Schmutz J."/>
            <person name="Clum A."/>
            <person name="Reid I.D."/>
            <person name="Moisan M.C."/>
            <person name="Butler G."/>
            <person name="Nguyen T.T.M."/>
            <person name="Dewar K."/>
            <person name="Conant G."/>
            <person name="Drula E."/>
            <person name="Henrissat B."/>
            <person name="Hansel C."/>
            <person name="Singer S."/>
            <person name="Hutchinson M.I."/>
            <person name="de Vries R.P."/>
            <person name="Natvig D.O."/>
            <person name="Powell A.J."/>
            <person name="Tsang A."/>
            <person name="Grigoriev I.V."/>
        </authorList>
    </citation>
    <scope>NUCLEOTIDE SEQUENCE [LARGE SCALE GENOMIC DNA]</scope>
    <source>
        <strain evidence="1 2">ATCC 24622</strain>
    </source>
</reference>
<dbReference type="Proteomes" id="UP001586593">
    <property type="component" value="Unassembled WGS sequence"/>
</dbReference>
<evidence type="ECO:0000313" key="2">
    <source>
        <dbReference type="Proteomes" id="UP001586593"/>
    </source>
</evidence>